<feature type="region of interest" description="Disordered" evidence="1">
    <location>
        <begin position="167"/>
        <end position="254"/>
    </location>
</feature>
<feature type="compositionally biased region" description="Gly residues" evidence="1">
    <location>
        <begin position="66"/>
        <end position="77"/>
    </location>
</feature>
<reference evidence="2" key="1">
    <citation type="submission" date="2018-11" db="EMBL/GenBank/DDBJ databases">
        <authorList>
            <consortium name="Pathogen Informatics"/>
        </authorList>
    </citation>
    <scope>NUCLEOTIDE SEQUENCE</scope>
</reference>
<evidence type="ECO:0000313" key="2">
    <source>
        <dbReference type="EMBL" id="VEL28791.1"/>
    </source>
</evidence>
<feature type="compositionally biased region" description="Basic residues" evidence="1">
    <location>
        <begin position="203"/>
        <end position="217"/>
    </location>
</feature>
<organism evidence="2 3">
    <name type="scientific">Protopolystoma xenopodis</name>
    <dbReference type="NCBI Taxonomy" id="117903"/>
    <lineage>
        <taxon>Eukaryota</taxon>
        <taxon>Metazoa</taxon>
        <taxon>Spiralia</taxon>
        <taxon>Lophotrochozoa</taxon>
        <taxon>Platyhelminthes</taxon>
        <taxon>Monogenea</taxon>
        <taxon>Polyopisthocotylea</taxon>
        <taxon>Polystomatidea</taxon>
        <taxon>Polystomatidae</taxon>
        <taxon>Protopolystoma</taxon>
    </lineage>
</organism>
<evidence type="ECO:0000256" key="1">
    <source>
        <dbReference type="SAM" id="MobiDB-lite"/>
    </source>
</evidence>
<feature type="non-terminal residue" evidence="2">
    <location>
        <position position="430"/>
    </location>
</feature>
<dbReference type="EMBL" id="CAAALY010097834">
    <property type="protein sequence ID" value="VEL28791.1"/>
    <property type="molecule type" value="Genomic_DNA"/>
</dbReference>
<feature type="compositionally biased region" description="Low complexity" evidence="1">
    <location>
        <begin position="55"/>
        <end position="65"/>
    </location>
</feature>
<dbReference type="AlphaFoldDB" id="A0A448X5P4"/>
<keyword evidence="3" id="KW-1185">Reference proteome</keyword>
<accession>A0A448X5P4</accession>
<comment type="caution">
    <text evidence="2">The sequence shown here is derived from an EMBL/GenBank/DDBJ whole genome shotgun (WGS) entry which is preliminary data.</text>
</comment>
<sequence length="430" mass="46034">MPRVSTELTWPRKSADFGRRKSVVQLVQEKIHLMRLRTGHNAVSQSITSSGQLKSTPTPSSSTRSTGGGIGGGTRGGGDNHHLCGRRFFSSSGNTLCGVGGSGAEVENSSQNNRSAENEMVNMEAIPILPEQSQIKRSWFHFSPPVGSGESGPLSGVSLSGPRVIVTPASDDPPIKTLSEPLLSHTSRHGHPHKITHSNQIITHHHHRKHHSHRPRSNSRPGALASLAGSGSNDSSDQEDAPSGGIQNSIVSGQTGGLNTLAEELESAHEEEAESAEDLNQFLSNLKQGKLKTGKYDDIIINSENSHFLKSDDTIPIKEGQINEKTLDNNSSLLKFEGFGLLCCNDTRATLLKTPEKSTADPKDLSSEEISQDLEMHNPSQIGDNAVELKHLDEENMSCVASSSCMPVTGENKRTVTRFSTSIGALPAGA</sequence>
<feature type="region of interest" description="Disordered" evidence="1">
    <location>
        <begin position="41"/>
        <end position="78"/>
    </location>
</feature>
<protein>
    <submittedName>
        <fullName evidence="2">Uncharacterized protein</fullName>
    </submittedName>
</protein>
<feature type="compositionally biased region" description="Basic residues" evidence="1">
    <location>
        <begin position="186"/>
        <end position="196"/>
    </location>
</feature>
<name>A0A448X5P4_9PLAT</name>
<feature type="compositionally biased region" description="Polar residues" evidence="1">
    <location>
        <begin position="41"/>
        <end position="54"/>
    </location>
</feature>
<evidence type="ECO:0000313" key="3">
    <source>
        <dbReference type="Proteomes" id="UP000784294"/>
    </source>
</evidence>
<dbReference type="Proteomes" id="UP000784294">
    <property type="component" value="Unassembled WGS sequence"/>
</dbReference>
<proteinExistence type="predicted"/>
<gene>
    <name evidence="2" type="ORF">PXEA_LOCUS22231</name>
</gene>